<keyword evidence="1" id="KW-0732">Signal</keyword>
<reference evidence="2 3" key="1">
    <citation type="submission" date="2018-09" db="EMBL/GenBank/DDBJ databases">
        <title>YIM 75507 draft genome.</title>
        <authorList>
            <person name="Tang S."/>
            <person name="Feng Y."/>
        </authorList>
    </citation>
    <scope>NUCLEOTIDE SEQUENCE [LARGE SCALE GENOMIC DNA]</scope>
    <source>
        <strain evidence="2 3">YIM 75507</strain>
    </source>
</reference>
<dbReference type="AlphaFoldDB" id="A0A3A4BGC6"/>
<sequence length="195" mass="21392">MLRAGKLLVALVTAGALTSCAQPPPSAVAPVPVAERVDDRTRRALVRAAERYLEGDPAQTADGLLATRHSYLQPRTFCRVEFIETRRVAAARLLAVYAFCEELARSGEALMVGSGFARLYLFSLHETPSGRFQVRDAQFPPDGPDYHAWITRAFTPPAVHRALRLDHGGTNSDLLHAQARRVFGLPAYAPAVYPR</sequence>
<dbReference type="EMBL" id="QZEY01000009">
    <property type="protein sequence ID" value="RJL30362.1"/>
    <property type="molecule type" value="Genomic_DNA"/>
</dbReference>
<evidence type="ECO:0008006" key="4">
    <source>
        <dbReference type="Google" id="ProtNLM"/>
    </source>
</evidence>
<dbReference type="PROSITE" id="PS51257">
    <property type="entry name" value="PROKAR_LIPOPROTEIN"/>
    <property type="match status" value="1"/>
</dbReference>
<evidence type="ECO:0000313" key="2">
    <source>
        <dbReference type="EMBL" id="RJL30362.1"/>
    </source>
</evidence>
<accession>A0A3A4BGC6</accession>
<gene>
    <name evidence="2" type="ORF">D5H75_22550</name>
</gene>
<keyword evidence="3" id="KW-1185">Reference proteome</keyword>
<organism evidence="2 3">
    <name type="scientific">Bailinhaonella thermotolerans</name>
    <dbReference type="NCBI Taxonomy" id="1070861"/>
    <lineage>
        <taxon>Bacteria</taxon>
        <taxon>Bacillati</taxon>
        <taxon>Actinomycetota</taxon>
        <taxon>Actinomycetes</taxon>
        <taxon>Streptosporangiales</taxon>
        <taxon>Streptosporangiaceae</taxon>
        <taxon>Bailinhaonella</taxon>
    </lineage>
</organism>
<dbReference type="RefSeq" id="WP_119928508.1">
    <property type="nucleotide sequence ID" value="NZ_QZEY01000009.1"/>
</dbReference>
<dbReference type="OrthoDB" id="3537276at2"/>
<evidence type="ECO:0000256" key="1">
    <source>
        <dbReference type="SAM" id="SignalP"/>
    </source>
</evidence>
<feature type="chain" id="PRO_5017363668" description="Lipoprotein" evidence="1">
    <location>
        <begin position="22"/>
        <end position="195"/>
    </location>
</feature>
<evidence type="ECO:0000313" key="3">
    <source>
        <dbReference type="Proteomes" id="UP000265768"/>
    </source>
</evidence>
<protein>
    <recommendedName>
        <fullName evidence="4">Lipoprotein</fullName>
    </recommendedName>
</protein>
<dbReference type="Proteomes" id="UP000265768">
    <property type="component" value="Unassembled WGS sequence"/>
</dbReference>
<name>A0A3A4BGC6_9ACTN</name>
<feature type="signal peptide" evidence="1">
    <location>
        <begin position="1"/>
        <end position="21"/>
    </location>
</feature>
<comment type="caution">
    <text evidence="2">The sequence shown here is derived from an EMBL/GenBank/DDBJ whole genome shotgun (WGS) entry which is preliminary data.</text>
</comment>
<proteinExistence type="predicted"/>